<sequence length="121" mass="13438">MDHTTRMGDRHGFAKVLVELTVESECLDHVLLWPDEDSSIRIGITYCNLPPICLVCQLFGITGTCAEHQGKQWVAKPMHSEKGITIQGQENGNDSVTRKVNLDQQVTSGKGKEVVIYDDDP</sequence>
<evidence type="ECO:0000256" key="1">
    <source>
        <dbReference type="SAM" id="MobiDB-lite"/>
    </source>
</evidence>
<protein>
    <submittedName>
        <fullName evidence="2">Uncharacterized protein</fullName>
    </submittedName>
</protein>
<reference evidence="2 3" key="1">
    <citation type="submission" date="2024-04" db="EMBL/GenBank/DDBJ databases">
        <authorList>
            <person name="Fracassetti M."/>
        </authorList>
    </citation>
    <scope>NUCLEOTIDE SEQUENCE [LARGE SCALE GENOMIC DNA]</scope>
</reference>
<dbReference type="AlphaFoldDB" id="A0AAV2FYD2"/>
<proteinExistence type="predicted"/>
<dbReference type="Proteomes" id="UP001497516">
    <property type="component" value="Chromosome 7"/>
</dbReference>
<evidence type="ECO:0000313" key="3">
    <source>
        <dbReference type="Proteomes" id="UP001497516"/>
    </source>
</evidence>
<keyword evidence="3" id="KW-1185">Reference proteome</keyword>
<gene>
    <name evidence="2" type="ORF">LTRI10_LOCUS42938</name>
</gene>
<evidence type="ECO:0000313" key="2">
    <source>
        <dbReference type="EMBL" id="CAL1402972.1"/>
    </source>
</evidence>
<feature type="compositionally biased region" description="Polar residues" evidence="1">
    <location>
        <begin position="86"/>
        <end position="95"/>
    </location>
</feature>
<feature type="region of interest" description="Disordered" evidence="1">
    <location>
        <begin position="81"/>
        <end position="103"/>
    </location>
</feature>
<organism evidence="2 3">
    <name type="scientific">Linum trigynum</name>
    <dbReference type="NCBI Taxonomy" id="586398"/>
    <lineage>
        <taxon>Eukaryota</taxon>
        <taxon>Viridiplantae</taxon>
        <taxon>Streptophyta</taxon>
        <taxon>Embryophyta</taxon>
        <taxon>Tracheophyta</taxon>
        <taxon>Spermatophyta</taxon>
        <taxon>Magnoliopsida</taxon>
        <taxon>eudicotyledons</taxon>
        <taxon>Gunneridae</taxon>
        <taxon>Pentapetalae</taxon>
        <taxon>rosids</taxon>
        <taxon>fabids</taxon>
        <taxon>Malpighiales</taxon>
        <taxon>Linaceae</taxon>
        <taxon>Linum</taxon>
    </lineage>
</organism>
<accession>A0AAV2FYD2</accession>
<name>A0AAV2FYD2_9ROSI</name>
<dbReference type="EMBL" id="OZ034820">
    <property type="protein sequence ID" value="CAL1402972.1"/>
    <property type="molecule type" value="Genomic_DNA"/>
</dbReference>